<sequence length="79" mass="8633">KLFVASLSFDVTEGDLQELFAPFGRLTECRVATSRETGRSRGYGFVSFADASDAAAACRELTGREVRGRACRVEVSQPR</sequence>
<evidence type="ECO:0000313" key="4">
    <source>
        <dbReference type="EnsemblProtists" id="EOD37934"/>
    </source>
</evidence>
<keyword evidence="1 2" id="KW-0694">RNA-binding</keyword>
<dbReference type="Pfam" id="PF00076">
    <property type="entry name" value="RRM_1"/>
    <property type="match status" value="1"/>
</dbReference>
<dbReference type="SMART" id="SM00360">
    <property type="entry name" value="RRM"/>
    <property type="match status" value="1"/>
</dbReference>
<dbReference type="InterPro" id="IPR035979">
    <property type="entry name" value="RBD_domain_sf"/>
</dbReference>
<dbReference type="RefSeq" id="XP_005790363.1">
    <property type="nucleotide sequence ID" value="XM_005790306.1"/>
</dbReference>
<accession>A0A0D3KQ99</accession>
<dbReference type="InterPro" id="IPR052462">
    <property type="entry name" value="SLIRP/GR-RBP-like"/>
</dbReference>
<name>A0A0D3KQ99_EMIH1</name>
<dbReference type="GeneID" id="17283204"/>
<reference evidence="4" key="2">
    <citation type="submission" date="2024-10" db="UniProtKB">
        <authorList>
            <consortium name="EnsemblProtists"/>
        </authorList>
    </citation>
    <scope>IDENTIFICATION</scope>
</reference>
<evidence type="ECO:0000313" key="5">
    <source>
        <dbReference type="Proteomes" id="UP000013827"/>
    </source>
</evidence>
<dbReference type="STRING" id="2903.R1FWS8"/>
<evidence type="ECO:0000256" key="2">
    <source>
        <dbReference type="PROSITE-ProRule" id="PRU00176"/>
    </source>
</evidence>
<dbReference type="Proteomes" id="UP000013827">
    <property type="component" value="Unassembled WGS sequence"/>
</dbReference>
<reference evidence="5" key="1">
    <citation type="journal article" date="2013" name="Nature">
        <title>Pan genome of the phytoplankton Emiliania underpins its global distribution.</title>
        <authorList>
            <person name="Read B.A."/>
            <person name="Kegel J."/>
            <person name="Klute M.J."/>
            <person name="Kuo A."/>
            <person name="Lefebvre S.C."/>
            <person name="Maumus F."/>
            <person name="Mayer C."/>
            <person name="Miller J."/>
            <person name="Monier A."/>
            <person name="Salamov A."/>
            <person name="Young J."/>
            <person name="Aguilar M."/>
            <person name="Claverie J.M."/>
            <person name="Frickenhaus S."/>
            <person name="Gonzalez K."/>
            <person name="Herman E.K."/>
            <person name="Lin Y.C."/>
            <person name="Napier J."/>
            <person name="Ogata H."/>
            <person name="Sarno A.F."/>
            <person name="Shmutz J."/>
            <person name="Schroeder D."/>
            <person name="de Vargas C."/>
            <person name="Verret F."/>
            <person name="von Dassow P."/>
            <person name="Valentin K."/>
            <person name="Van de Peer Y."/>
            <person name="Wheeler G."/>
            <person name="Dacks J.B."/>
            <person name="Delwiche C.F."/>
            <person name="Dyhrman S.T."/>
            <person name="Glockner G."/>
            <person name="John U."/>
            <person name="Richards T."/>
            <person name="Worden A.Z."/>
            <person name="Zhang X."/>
            <person name="Grigoriev I.V."/>
            <person name="Allen A.E."/>
            <person name="Bidle K."/>
            <person name="Borodovsky M."/>
            <person name="Bowler C."/>
            <person name="Brownlee C."/>
            <person name="Cock J.M."/>
            <person name="Elias M."/>
            <person name="Gladyshev V.N."/>
            <person name="Groth M."/>
            <person name="Guda C."/>
            <person name="Hadaegh A."/>
            <person name="Iglesias-Rodriguez M.D."/>
            <person name="Jenkins J."/>
            <person name="Jones B.M."/>
            <person name="Lawson T."/>
            <person name="Leese F."/>
            <person name="Lindquist E."/>
            <person name="Lobanov A."/>
            <person name="Lomsadze A."/>
            <person name="Malik S.B."/>
            <person name="Marsh M.E."/>
            <person name="Mackinder L."/>
            <person name="Mock T."/>
            <person name="Mueller-Roeber B."/>
            <person name="Pagarete A."/>
            <person name="Parker M."/>
            <person name="Probert I."/>
            <person name="Quesneville H."/>
            <person name="Raines C."/>
            <person name="Rensing S.A."/>
            <person name="Riano-Pachon D.M."/>
            <person name="Richier S."/>
            <person name="Rokitta S."/>
            <person name="Shiraiwa Y."/>
            <person name="Soanes D.M."/>
            <person name="van der Giezen M."/>
            <person name="Wahlund T.M."/>
            <person name="Williams B."/>
            <person name="Wilson W."/>
            <person name="Wolfe G."/>
            <person name="Wurch L.L."/>
        </authorList>
    </citation>
    <scope>NUCLEOTIDE SEQUENCE</scope>
</reference>
<dbReference type="PANTHER" id="PTHR48027">
    <property type="entry name" value="HETEROGENEOUS NUCLEAR RIBONUCLEOPROTEIN 87F-RELATED"/>
    <property type="match status" value="1"/>
</dbReference>
<evidence type="ECO:0000256" key="1">
    <source>
        <dbReference type="ARBA" id="ARBA00022884"/>
    </source>
</evidence>
<dbReference type="GO" id="GO:0003723">
    <property type="term" value="F:RNA binding"/>
    <property type="evidence" value="ECO:0007669"/>
    <property type="project" value="UniProtKB-UniRule"/>
</dbReference>
<dbReference type="InterPro" id="IPR012677">
    <property type="entry name" value="Nucleotide-bd_a/b_plait_sf"/>
</dbReference>
<dbReference type="eggNOG" id="KOG0118">
    <property type="taxonomic scope" value="Eukaryota"/>
</dbReference>
<dbReference type="AlphaFoldDB" id="A0A0D3KQ99"/>
<organism evidence="4 5">
    <name type="scientific">Emiliania huxleyi (strain CCMP1516)</name>
    <dbReference type="NCBI Taxonomy" id="280463"/>
    <lineage>
        <taxon>Eukaryota</taxon>
        <taxon>Haptista</taxon>
        <taxon>Haptophyta</taxon>
        <taxon>Prymnesiophyceae</taxon>
        <taxon>Isochrysidales</taxon>
        <taxon>Noelaerhabdaceae</taxon>
        <taxon>Emiliania</taxon>
    </lineage>
</organism>
<protein>
    <recommendedName>
        <fullName evidence="3">RRM domain-containing protein</fullName>
    </recommendedName>
</protein>
<dbReference type="PaxDb" id="2903-EOD37934"/>
<dbReference type="Gene3D" id="3.30.70.330">
    <property type="match status" value="1"/>
</dbReference>
<proteinExistence type="predicted"/>
<dbReference type="HOGENOM" id="CLU_012062_28_8_1"/>
<keyword evidence="5" id="KW-1185">Reference proteome</keyword>
<dbReference type="EnsemblProtists" id="EOD37934">
    <property type="protein sequence ID" value="EOD37934"/>
    <property type="gene ID" value="EMIHUDRAFT_58908"/>
</dbReference>
<dbReference type="KEGG" id="ehx:EMIHUDRAFT_58908"/>
<evidence type="ECO:0000259" key="3">
    <source>
        <dbReference type="PROSITE" id="PS50102"/>
    </source>
</evidence>
<dbReference type="SUPFAM" id="SSF54928">
    <property type="entry name" value="RNA-binding domain, RBD"/>
    <property type="match status" value="1"/>
</dbReference>
<dbReference type="PROSITE" id="PS50102">
    <property type="entry name" value="RRM"/>
    <property type="match status" value="1"/>
</dbReference>
<feature type="domain" description="RRM" evidence="3">
    <location>
        <begin position="1"/>
        <end position="78"/>
    </location>
</feature>
<dbReference type="InterPro" id="IPR000504">
    <property type="entry name" value="RRM_dom"/>
</dbReference>
<dbReference type="OMA" id="MERDARH"/>